<sequence>MRANACSHSATTVATIAETPMNKGIQTDSESMGAKPMFNSLGEKKQETESSYTYLWVLIYLKLTIICDCTIGDIERNLHKICSMRSSALKIMLCLLLSFTVFRIEASPNIYSISGRISDERAGSPLPGASILIKGTYLWAISDQKGEFTIQGVQEGKYNLEVSFLGYVPATVQVDVNHPIKGLKILLKENTLALDDVVITAQAPKSELNTTLFIGSNALEHLQVSNVSDISSLLPGGKTKVPNLTNNNVFSLRDGGSSAGNAAFGTAVEVDGVRIGNNSSFGNMSGIDTRNISVADIESVEVVTGVPSAEYGDLNSGMVKIHTKKGKTPWNILLSVNPRTEQVSFSKGLDLGNDKGTVNISGEWTKATQKLTSPYTSYTRRGFSAGYSNTFRKVLRFDVGFTGNIGGMNTKDDPDAYTGEYTKVRDNVFRANTSLTWLLNKSWVTNLKLDASVYFNDNHSHAHTFYSYASEQPAVHTEQEGYFIANKLPYTFFADQIIDSKELDYAASLKYEWNRRFNHVNSNLKAGVQWKGTGNAGEGEYYQDPSLAPNGYRPRPYTSYPYMHNVSLYAEENLSFPVGNTMVRLMAGVRWENLFISGTQYEKLNTVSPRFNAQWQLNSHISIRGGWGITEKLPSYYVLYPRQEYRDIQTFGLSYNNNESSYIYYSQPYTLLHNEKLRWQRNQNAELGIDMNMGRTKVSLVGYFNRTKLPYKYTNSYTPFSYNVLQLPDGFSMPANPQINVDNQTGMVYIRENESSYWTPMDVKVTDQTFVKSASPDNGTDVVRRGAEMIVDFPEITPIRTQIRVDAAYTYSKYIDNSLSYYYQNGWSHTSLANRSYQYVGIYANGDNPSATANGKRTHSLDANITAITRIPKARLIISCRLEASLVKRSQNISEYNGREYAFNVSQDNHTKTGGSIYDGNSYTAIYPVAYLDLNNEVHPFTEAEAGNPEFAHLIRKSGNAYTFAADGYDPYFSANINITKEIGDHVSLSLNAINFTNSRPYVKSYATGVSAVFTPDFYYGLTCRVKF</sequence>
<keyword evidence="8 13" id="KW-0675">Receptor</keyword>
<evidence type="ECO:0000259" key="12">
    <source>
        <dbReference type="Pfam" id="PF07715"/>
    </source>
</evidence>
<organism evidence="13 14">
    <name type="scientific">Bacteroides faecis</name>
    <dbReference type="NCBI Taxonomy" id="674529"/>
    <lineage>
        <taxon>Bacteria</taxon>
        <taxon>Pseudomonadati</taxon>
        <taxon>Bacteroidota</taxon>
        <taxon>Bacteroidia</taxon>
        <taxon>Bacteroidales</taxon>
        <taxon>Bacteroidaceae</taxon>
        <taxon>Bacteroides</taxon>
    </lineage>
</organism>
<evidence type="ECO:0000313" key="13">
    <source>
        <dbReference type="EMBL" id="CUO83430.1"/>
    </source>
</evidence>
<dbReference type="InterPro" id="IPR036942">
    <property type="entry name" value="Beta-barrel_TonB_sf"/>
</dbReference>
<keyword evidence="9" id="KW-0998">Cell outer membrane</keyword>
<accession>A0A174IE89</accession>
<reference evidence="13 14" key="1">
    <citation type="submission" date="2015-09" db="EMBL/GenBank/DDBJ databases">
        <authorList>
            <consortium name="Pathogen Informatics"/>
        </authorList>
    </citation>
    <scope>NUCLEOTIDE SEQUENCE [LARGE SCALE GENOMIC DNA]</scope>
    <source>
        <strain evidence="13 14">2789STDY5834846</strain>
    </source>
</reference>
<dbReference type="Pfam" id="PF00593">
    <property type="entry name" value="TonB_dep_Rec_b-barrel"/>
    <property type="match status" value="1"/>
</dbReference>
<dbReference type="Gene3D" id="2.170.130.10">
    <property type="entry name" value="TonB-dependent receptor, plug domain"/>
    <property type="match status" value="1"/>
</dbReference>
<evidence type="ECO:0000256" key="6">
    <source>
        <dbReference type="ARBA" id="ARBA00023077"/>
    </source>
</evidence>
<dbReference type="Pfam" id="PF13715">
    <property type="entry name" value="CarbopepD_reg_2"/>
    <property type="match status" value="1"/>
</dbReference>
<dbReference type="SUPFAM" id="SSF49464">
    <property type="entry name" value="Carboxypeptidase regulatory domain-like"/>
    <property type="match status" value="1"/>
</dbReference>
<keyword evidence="2" id="KW-0813">Transport</keyword>
<dbReference type="PANTHER" id="PTHR30069">
    <property type="entry name" value="TONB-DEPENDENT OUTER MEMBRANE RECEPTOR"/>
    <property type="match status" value="1"/>
</dbReference>
<dbReference type="InterPro" id="IPR037066">
    <property type="entry name" value="Plug_dom_sf"/>
</dbReference>
<evidence type="ECO:0000256" key="4">
    <source>
        <dbReference type="ARBA" id="ARBA00022692"/>
    </source>
</evidence>
<dbReference type="GO" id="GO:0009279">
    <property type="term" value="C:cell outer membrane"/>
    <property type="evidence" value="ECO:0007669"/>
    <property type="project" value="UniProtKB-SubCell"/>
</dbReference>
<feature type="domain" description="TonB-dependent receptor-like beta-barrel" evidence="11">
    <location>
        <begin position="373"/>
        <end position="995"/>
    </location>
</feature>
<keyword evidence="6 10" id="KW-0798">TonB box</keyword>
<evidence type="ECO:0000256" key="9">
    <source>
        <dbReference type="ARBA" id="ARBA00023237"/>
    </source>
</evidence>
<keyword evidence="7 10" id="KW-0472">Membrane</keyword>
<dbReference type="SUPFAM" id="SSF56935">
    <property type="entry name" value="Porins"/>
    <property type="match status" value="1"/>
</dbReference>
<evidence type="ECO:0000259" key="11">
    <source>
        <dbReference type="Pfam" id="PF00593"/>
    </source>
</evidence>
<dbReference type="Gene3D" id="2.60.40.1120">
    <property type="entry name" value="Carboxypeptidase-like, regulatory domain"/>
    <property type="match status" value="1"/>
</dbReference>
<protein>
    <submittedName>
        <fullName evidence="13">Outer membrane receptor for ferrienterochelin and colicins</fullName>
    </submittedName>
</protein>
<feature type="domain" description="TonB-dependent receptor plug" evidence="12">
    <location>
        <begin position="214"/>
        <end position="317"/>
    </location>
</feature>
<comment type="similarity">
    <text evidence="10">Belongs to the TonB-dependent receptor family.</text>
</comment>
<evidence type="ECO:0000313" key="14">
    <source>
        <dbReference type="Proteomes" id="UP000095606"/>
    </source>
</evidence>
<dbReference type="Gene3D" id="2.40.170.20">
    <property type="entry name" value="TonB-dependent receptor, beta-barrel domain"/>
    <property type="match status" value="1"/>
</dbReference>
<evidence type="ECO:0000256" key="8">
    <source>
        <dbReference type="ARBA" id="ARBA00023170"/>
    </source>
</evidence>
<gene>
    <name evidence="13" type="ORF">ERS852461_01239</name>
</gene>
<evidence type="ECO:0000256" key="7">
    <source>
        <dbReference type="ARBA" id="ARBA00023136"/>
    </source>
</evidence>
<dbReference type="AlphaFoldDB" id="A0A174IE89"/>
<proteinExistence type="inferred from homology"/>
<dbReference type="InterPro" id="IPR039426">
    <property type="entry name" value="TonB-dep_rcpt-like"/>
</dbReference>
<evidence type="ECO:0000256" key="1">
    <source>
        <dbReference type="ARBA" id="ARBA00004571"/>
    </source>
</evidence>
<dbReference type="Pfam" id="PF07715">
    <property type="entry name" value="Plug"/>
    <property type="match status" value="1"/>
</dbReference>
<dbReference type="InterPro" id="IPR012910">
    <property type="entry name" value="Plug_dom"/>
</dbReference>
<evidence type="ECO:0000256" key="3">
    <source>
        <dbReference type="ARBA" id="ARBA00022452"/>
    </source>
</evidence>
<evidence type="ECO:0000256" key="2">
    <source>
        <dbReference type="ARBA" id="ARBA00022448"/>
    </source>
</evidence>
<evidence type="ECO:0000256" key="10">
    <source>
        <dbReference type="RuleBase" id="RU003357"/>
    </source>
</evidence>
<dbReference type="InterPro" id="IPR000531">
    <property type="entry name" value="Beta-barrel_TonB"/>
</dbReference>
<dbReference type="EMBL" id="CZAE01000004">
    <property type="protein sequence ID" value="CUO83430.1"/>
    <property type="molecule type" value="Genomic_DNA"/>
</dbReference>
<evidence type="ECO:0000256" key="5">
    <source>
        <dbReference type="ARBA" id="ARBA00022729"/>
    </source>
</evidence>
<dbReference type="Proteomes" id="UP000095606">
    <property type="component" value="Unassembled WGS sequence"/>
</dbReference>
<keyword evidence="5" id="KW-0732">Signal</keyword>
<name>A0A174IE89_9BACE</name>
<keyword evidence="3" id="KW-1134">Transmembrane beta strand</keyword>
<dbReference type="GO" id="GO:0044718">
    <property type="term" value="P:siderophore transmembrane transport"/>
    <property type="evidence" value="ECO:0007669"/>
    <property type="project" value="TreeGrafter"/>
</dbReference>
<dbReference type="InterPro" id="IPR008969">
    <property type="entry name" value="CarboxyPept-like_regulatory"/>
</dbReference>
<keyword evidence="4" id="KW-0812">Transmembrane</keyword>
<dbReference type="GO" id="GO:0015344">
    <property type="term" value="F:siderophore uptake transmembrane transporter activity"/>
    <property type="evidence" value="ECO:0007669"/>
    <property type="project" value="TreeGrafter"/>
</dbReference>
<comment type="subcellular location">
    <subcellularLocation>
        <location evidence="1">Cell outer membrane</location>
        <topology evidence="1">Multi-pass membrane protein</topology>
    </subcellularLocation>
</comment>
<dbReference type="PANTHER" id="PTHR30069:SF29">
    <property type="entry name" value="HEMOGLOBIN AND HEMOGLOBIN-HAPTOGLOBIN-BINDING PROTEIN 1-RELATED"/>
    <property type="match status" value="1"/>
</dbReference>